<dbReference type="HAMAP" id="MF_00925">
    <property type="entry name" value="OM_assembly_BamE"/>
    <property type="match status" value="1"/>
</dbReference>
<dbReference type="Pfam" id="PF04355">
    <property type="entry name" value="BamE"/>
    <property type="match status" value="1"/>
</dbReference>
<dbReference type="Gene3D" id="3.30.1450.10">
    <property type="match status" value="1"/>
</dbReference>
<dbReference type="PROSITE" id="PS51257">
    <property type="entry name" value="PROKAR_LIPOPROTEIN"/>
    <property type="match status" value="1"/>
</dbReference>
<dbReference type="InterPro" id="IPR026592">
    <property type="entry name" value="BamE"/>
</dbReference>
<dbReference type="InterPro" id="IPR037873">
    <property type="entry name" value="BamE-like"/>
</dbReference>
<dbReference type="InterPro" id="IPR007450">
    <property type="entry name" value="BamE_dom"/>
</dbReference>
<evidence type="ECO:0000313" key="8">
    <source>
        <dbReference type="Proteomes" id="UP001149719"/>
    </source>
</evidence>
<keyword evidence="4" id="KW-0449">Lipoprotein</keyword>
<keyword evidence="1 4" id="KW-0732">Signal</keyword>
<name>A0ABT4JUU7_9GAMM</name>
<keyword evidence="2 4" id="KW-0472">Membrane</keyword>
<feature type="domain" description="Outer membrane protein assembly factor BamE" evidence="6">
    <location>
        <begin position="31"/>
        <end position="102"/>
    </location>
</feature>
<proteinExistence type="inferred from homology"/>
<evidence type="ECO:0000256" key="4">
    <source>
        <dbReference type="HAMAP-Rule" id="MF_00925"/>
    </source>
</evidence>
<dbReference type="RefSeq" id="WP_269125590.1">
    <property type="nucleotide sequence ID" value="NZ_JAPUBN010000016.1"/>
</dbReference>
<accession>A0ABT4JUU7</accession>
<gene>
    <name evidence="4" type="primary">bamE</name>
    <name evidence="7" type="ORF">O1D97_11085</name>
</gene>
<evidence type="ECO:0000259" key="6">
    <source>
        <dbReference type="Pfam" id="PF04355"/>
    </source>
</evidence>
<keyword evidence="8" id="KW-1185">Reference proteome</keyword>
<comment type="subunit">
    <text evidence="4">Part of the Bam complex.</text>
</comment>
<protein>
    <recommendedName>
        <fullName evidence="4">Outer membrane protein assembly factor BamE</fullName>
    </recommendedName>
</protein>
<dbReference type="EMBL" id="JAPUBN010000016">
    <property type="protein sequence ID" value="MCZ2722170.1"/>
    <property type="molecule type" value="Genomic_DNA"/>
</dbReference>
<evidence type="ECO:0000256" key="3">
    <source>
        <dbReference type="ARBA" id="ARBA00023237"/>
    </source>
</evidence>
<keyword evidence="4" id="KW-0564">Palmitate</keyword>
<keyword evidence="3 4" id="KW-0998">Cell outer membrane</keyword>
<dbReference type="Proteomes" id="UP001149719">
    <property type="component" value="Unassembled WGS sequence"/>
</dbReference>
<reference evidence="7" key="1">
    <citation type="submission" date="2022-12" db="EMBL/GenBank/DDBJ databases">
        <title>Marinomonas 15G1-11 sp. nov, isolated from marine algae.</title>
        <authorList>
            <person name="Butt M."/>
            <person name="Choi D.G."/>
            <person name="Kim J.M."/>
            <person name="Lee J.K."/>
            <person name="Baek J.H."/>
            <person name="Jeon C.O."/>
        </authorList>
    </citation>
    <scope>NUCLEOTIDE SEQUENCE</scope>
    <source>
        <strain evidence="7">15G1-11</strain>
    </source>
</reference>
<feature type="chain" id="PRO_5045643629" description="Outer membrane protein assembly factor BamE" evidence="5">
    <location>
        <begin position="19"/>
        <end position="106"/>
    </location>
</feature>
<evidence type="ECO:0000313" key="7">
    <source>
        <dbReference type="EMBL" id="MCZ2722170.1"/>
    </source>
</evidence>
<comment type="caution">
    <text evidence="7">The sequence shown here is derived from an EMBL/GenBank/DDBJ whole genome shotgun (WGS) entry which is preliminary data.</text>
</comment>
<dbReference type="PANTHER" id="PTHR37482">
    <property type="entry name" value="OUTER MEMBRANE PROTEIN ASSEMBLY FACTOR BAME"/>
    <property type="match status" value="1"/>
</dbReference>
<dbReference type="PANTHER" id="PTHR37482:SF1">
    <property type="entry name" value="OUTER MEMBRANE PROTEIN ASSEMBLY FACTOR BAME"/>
    <property type="match status" value="1"/>
</dbReference>
<comment type="subcellular location">
    <subcellularLocation>
        <location evidence="4">Cell outer membrane</location>
        <topology evidence="4">Lipid-anchor</topology>
    </subcellularLocation>
</comment>
<comment type="function">
    <text evidence="4">Part of the outer membrane protein assembly complex, which is involved in assembly and insertion of beta-barrel proteins into the outer membrane.</text>
</comment>
<evidence type="ECO:0000256" key="5">
    <source>
        <dbReference type="SAM" id="SignalP"/>
    </source>
</evidence>
<feature type="signal peptide" evidence="5">
    <location>
        <begin position="1"/>
        <end position="18"/>
    </location>
</feature>
<sequence length="106" mass="12017">MKKTLITFTLALSMSACSLFPDAYKTPVPQGNILKQEQVSQLELGMTEPQVRFLIGTPMIADQFTPNEWRYLFTSVYATDKTKKSEIDKLTLTFKNGILVKIDPQL</sequence>
<evidence type="ECO:0000256" key="2">
    <source>
        <dbReference type="ARBA" id="ARBA00023136"/>
    </source>
</evidence>
<organism evidence="7 8">
    <name type="scientific">Marinomonas phaeophyticola</name>
    <dbReference type="NCBI Taxonomy" id="3004091"/>
    <lineage>
        <taxon>Bacteria</taxon>
        <taxon>Pseudomonadati</taxon>
        <taxon>Pseudomonadota</taxon>
        <taxon>Gammaproteobacteria</taxon>
        <taxon>Oceanospirillales</taxon>
        <taxon>Oceanospirillaceae</taxon>
        <taxon>Marinomonas</taxon>
    </lineage>
</organism>
<evidence type="ECO:0000256" key="1">
    <source>
        <dbReference type="ARBA" id="ARBA00022729"/>
    </source>
</evidence>
<comment type="similarity">
    <text evidence="4">Belongs to the BamE family.</text>
</comment>